<dbReference type="Proteomes" id="UP000266861">
    <property type="component" value="Unassembled WGS sequence"/>
</dbReference>
<dbReference type="OrthoDB" id="642895at2759"/>
<evidence type="ECO:0000313" key="1">
    <source>
        <dbReference type="EMBL" id="RHZ79727.1"/>
    </source>
</evidence>
<organism evidence="1 2">
    <name type="scientific">Diversispora epigaea</name>
    <dbReference type="NCBI Taxonomy" id="1348612"/>
    <lineage>
        <taxon>Eukaryota</taxon>
        <taxon>Fungi</taxon>
        <taxon>Fungi incertae sedis</taxon>
        <taxon>Mucoromycota</taxon>
        <taxon>Glomeromycotina</taxon>
        <taxon>Glomeromycetes</taxon>
        <taxon>Diversisporales</taxon>
        <taxon>Diversisporaceae</taxon>
        <taxon>Diversispora</taxon>
    </lineage>
</organism>
<gene>
    <name evidence="1" type="ORF">Glove_141g66</name>
</gene>
<reference evidence="1 2" key="1">
    <citation type="submission" date="2018-08" db="EMBL/GenBank/DDBJ databases">
        <title>Genome and evolution of the arbuscular mycorrhizal fungus Diversispora epigaea (formerly Glomus versiforme) and its bacterial endosymbionts.</title>
        <authorList>
            <person name="Sun X."/>
            <person name="Fei Z."/>
            <person name="Harrison M."/>
        </authorList>
    </citation>
    <scope>NUCLEOTIDE SEQUENCE [LARGE SCALE GENOMIC DNA]</scope>
    <source>
        <strain evidence="1 2">IT104</strain>
    </source>
</reference>
<name>A0A397IXD2_9GLOM</name>
<proteinExistence type="predicted"/>
<comment type="caution">
    <text evidence="1">The sequence shown here is derived from an EMBL/GenBank/DDBJ whole genome shotgun (WGS) entry which is preliminary data.</text>
</comment>
<dbReference type="EMBL" id="PQFF01000132">
    <property type="protein sequence ID" value="RHZ79727.1"/>
    <property type="molecule type" value="Genomic_DNA"/>
</dbReference>
<protein>
    <submittedName>
        <fullName evidence="1">Uncharacterized protein</fullName>
    </submittedName>
</protein>
<dbReference type="AlphaFoldDB" id="A0A397IXD2"/>
<sequence length="109" mass="12739">MVMIVVLEGDDDNESGDFVDRQTQSSKDVKHLYGKFKTPVEERIQLCDDNIQLVNLWDKCSVPKYERDGFFELTKKNDLIRKKVPIHIVSFKVYSDYWKKNGENLVGPI</sequence>
<evidence type="ECO:0000313" key="2">
    <source>
        <dbReference type="Proteomes" id="UP000266861"/>
    </source>
</evidence>
<accession>A0A397IXD2</accession>
<keyword evidence="2" id="KW-1185">Reference proteome</keyword>